<dbReference type="Gene3D" id="3.50.4.20">
    <property type="match status" value="1"/>
</dbReference>
<evidence type="ECO:0000313" key="3">
    <source>
        <dbReference type="EMBL" id="RST96985.1"/>
    </source>
</evidence>
<feature type="region of interest" description="Disordered" evidence="2">
    <location>
        <begin position="142"/>
        <end position="226"/>
    </location>
</feature>
<feature type="compositionally biased region" description="Polar residues" evidence="2">
    <location>
        <begin position="210"/>
        <end position="226"/>
    </location>
</feature>
<feature type="compositionally biased region" description="Basic residues" evidence="2">
    <location>
        <begin position="148"/>
        <end position="159"/>
    </location>
</feature>
<protein>
    <recommendedName>
        <fullName evidence="5">Transcriptional regulator</fullName>
    </recommendedName>
</protein>
<gene>
    <name evidence="3" type="ORF">CBF35_03410</name>
</gene>
<dbReference type="InterPro" id="IPR038141">
    <property type="entry name" value="YutD-like_sf"/>
</dbReference>
<organism evidence="3 4">
    <name type="scientific">Vagococcus salmoninarum</name>
    <dbReference type="NCBI Taxonomy" id="2739"/>
    <lineage>
        <taxon>Bacteria</taxon>
        <taxon>Bacillati</taxon>
        <taxon>Bacillota</taxon>
        <taxon>Bacilli</taxon>
        <taxon>Lactobacillales</taxon>
        <taxon>Enterococcaceae</taxon>
        <taxon>Vagococcus</taxon>
    </lineage>
</organism>
<sequence>MTEKEKQLVETPAVVTDLTGDIAEVLTEIASEAPVKEKKRRIEMQSEDVVTIDQREYRLAVNYREGFDLDKMNERYSDVLNRYDYIVGDVGFEQLRLKGFFSDNQKKMPVEQRIGSLQDYLYEYCNFGCAYFVLERIGGPVKKERPQNKNKRNNRRNKPKQPAAHLQEKKGQPVDKKQPNRNKKSPVIKNRQAAETKPQGSKPVEKKTQASKNTNRSFTIRQTEGE</sequence>
<feature type="compositionally biased region" description="Basic and acidic residues" evidence="2">
    <location>
        <begin position="166"/>
        <end position="178"/>
    </location>
</feature>
<dbReference type="Proteomes" id="UP000287239">
    <property type="component" value="Unassembled WGS sequence"/>
</dbReference>
<comment type="caution">
    <text evidence="3">The sequence shown here is derived from an EMBL/GenBank/DDBJ whole genome shotgun (WGS) entry which is preliminary data.</text>
</comment>
<name>A0A429ZTC3_9ENTE</name>
<accession>A0A429ZTC3</accession>
<reference evidence="3 4" key="1">
    <citation type="submission" date="2017-05" db="EMBL/GenBank/DDBJ databases">
        <title>Vagococcus spp. assemblies.</title>
        <authorList>
            <person name="Gulvik C.A."/>
        </authorList>
    </citation>
    <scope>NUCLEOTIDE SEQUENCE [LARGE SCALE GENOMIC DNA]</scope>
    <source>
        <strain evidence="3 4">NCFB 2777</strain>
    </source>
</reference>
<dbReference type="Pfam" id="PF06265">
    <property type="entry name" value="YutD-like"/>
    <property type="match status" value="1"/>
</dbReference>
<evidence type="ECO:0000256" key="2">
    <source>
        <dbReference type="SAM" id="MobiDB-lite"/>
    </source>
</evidence>
<dbReference type="InterPro" id="IPR009370">
    <property type="entry name" value="YutD-like"/>
</dbReference>
<keyword evidence="4" id="KW-1185">Reference proteome</keyword>
<dbReference type="RefSeq" id="WP_244922556.1">
    <property type="nucleotide sequence ID" value="NZ_NGJU01000004.1"/>
</dbReference>
<evidence type="ECO:0000256" key="1">
    <source>
        <dbReference type="PIRSR" id="PIRSR012565-1"/>
    </source>
</evidence>
<dbReference type="GeneID" id="98567404"/>
<proteinExistence type="predicted"/>
<evidence type="ECO:0008006" key="5">
    <source>
        <dbReference type="Google" id="ProtNLM"/>
    </source>
</evidence>
<dbReference type="PIRSF" id="PIRSF012565">
    <property type="entry name" value="DUF1027"/>
    <property type="match status" value="1"/>
</dbReference>
<keyword evidence="1" id="KW-1015">Disulfide bond</keyword>
<evidence type="ECO:0000313" key="4">
    <source>
        <dbReference type="Proteomes" id="UP000287239"/>
    </source>
</evidence>
<dbReference type="EMBL" id="NGJU01000004">
    <property type="protein sequence ID" value="RST96985.1"/>
    <property type="molecule type" value="Genomic_DNA"/>
</dbReference>
<feature type="disulfide bond" evidence="1">
    <location>
        <begin position="125"/>
        <end position="129"/>
    </location>
</feature>
<dbReference type="AlphaFoldDB" id="A0A429ZTC3"/>